<dbReference type="PANTHER" id="PTHR13326:SF21">
    <property type="entry name" value="PSEUDOURIDYLATE SYNTHASE PUS7L"/>
    <property type="match status" value="1"/>
</dbReference>
<dbReference type="GO" id="GO:0003723">
    <property type="term" value="F:RNA binding"/>
    <property type="evidence" value="ECO:0007669"/>
    <property type="project" value="InterPro"/>
</dbReference>
<dbReference type="InterPro" id="IPR011760">
    <property type="entry name" value="PsdUridine_synth_TruD_insert"/>
</dbReference>
<dbReference type="SUPFAM" id="SSF55120">
    <property type="entry name" value="Pseudouridine synthase"/>
    <property type="match status" value="1"/>
</dbReference>
<feature type="domain" description="TRUD" evidence="3">
    <location>
        <begin position="135"/>
        <end position="335"/>
    </location>
</feature>
<dbReference type="AlphaFoldDB" id="A0A212RAU4"/>
<protein>
    <submittedName>
        <fullName evidence="4">tRNA pseudouridine13 synthase</fullName>
    </submittedName>
</protein>
<dbReference type="RefSeq" id="WP_088571720.1">
    <property type="nucleotide sequence ID" value="NZ_FYEK01000041.1"/>
</dbReference>
<sequence>MRWKIRPEDFRVEERVALPIEPGGPYTLYRVRKWGRTTLEVQAELAARLGVPQRAVIFPALKDRWAIAVQIAAIRGQGPERIRGPGFEAVRIGYASRPPRPQDLRGNRFWVRLRALTREELEGLPRAAADLAAEGFPNYFDDQRFGSWSPEMGFVGRALLRGQAEEVLRMVLAVPMVGDPPAVRAFKAEARARWGDWAALFAHAPRPSMQRSLLTFLKDHPTDLRGAVRRIPLRLRLLWVDAYRAWLWNRAVGQRLGPEACCWISIRGEGFPLPDRAPPEAQGLLALPHRRARYAPPWAEAVARVLGEEGLSLADFRRGPLLEEAPPPTQRPIWCRPVFLELRHEAPEAGEAILRFELPPGSYGTLLLKALTARLSGCQM</sequence>
<dbReference type="PROSITE" id="PS50984">
    <property type="entry name" value="TRUD"/>
    <property type="match status" value="1"/>
</dbReference>
<evidence type="ECO:0000313" key="4">
    <source>
        <dbReference type="EMBL" id="SNB69342.1"/>
    </source>
</evidence>
<dbReference type="GO" id="GO:0001522">
    <property type="term" value="P:pseudouridine synthesis"/>
    <property type="evidence" value="ECO:0007669"/>
    <property type="project" value="InterPro"/>
</dbReference>
<gene>
    <name evidence="4" type="ORF">SAMN02746019_00015450</name>
</gene>
<dbReference type="InParanoid" id="A0A212RAU4"/>
<dbReference type="GO" id="GO:0006396">
    <property type="term" value="P:RNA processing"/>
    <property type="evidence" value="ECO:0007669"/>
    <property type="project" value="UniProtKB-ARBA"/>
</dbReference>
<dbReference type="Gene3D" id="3.30.2350.20">
    <property type="entry name" value="TruD, catalytic domain"/>
    <property type="match status" value="3"/>
</dbReference>
<organism evidence="4 5">
    <name type="scientific">Thermoflexus hugenholtzii JAD2</name>
    <dbReference type="NCBI Taxonomy" id="877466"/>
    <lineage>
        <taxon>Bacteria</taxon>
        <taxon>Bacillati</taxon>
        <taxon>Chloroflexota</taxon>
        <taxon>Thermoflexia</taxon>
        <taxon>Thermoflexales</taxon>
        <taxon>Thermoflexaceae</taxon>
        <taxon>Thermoflexus</taxon>
    </lineage>
</organism>
<dbReference type="PANTHER" id="PTHR13326">
    <property type="entry name" value="TRNA PSEUDOURIDINE SYNTHASE D"/>
    <property type="match status" value="1"/>
</dbReference>
<dbReference type="Proteomes" id="UP000197025">
    <property type="component" value="Unassembled WGS sequence"/>
</dbReference>
<evidence type="ECO:0000256" key="2">
    <source>
        <dbReference type="ARBA" id="ARBA00023235"/>
    </source>
</evidence>
<name>A0A212RAU4_9CHLR</name>
<dbReference type="OrthoDB" id="1550679at2"/>
<keyword evidence="2" id="KW-0413">Isomerase</keyword>
<dbReference type="GO" id="GO:0009982">
    <property type="term" value="F:pseudouridine synthase activity"/>
    <property type="evidence" value="ECO:0007669"/>
    <property type="project" value="InterPro"/>
</dbReference>
<accession>A0A212RAU4</accession>
<dbReference type="GO" id="GO:0140098">
    <property type="term" value="F:catalytic activity, acting on RNA"/>
    <property type="evidence" value="ECO:0007669"/>
    <property type="project" value="UniProtKB-ARBA"/>
</dbReference>
<dbReference type="Pfam" id="PF01142">
    <property type="entry name" value="TruD"/>
    <property type="match status" value="1"/>
</dbReference>
<evidence type="ECO:0000256" key="1">
    <source>
        <dbReference type="ARBA" id="ARBA00007953"/>
    </source>
</evidence>
<proteinExistence type="inferred from homology"/>
<reference evidence="5" key="1">
    <citation type="submission" date="2017-06" db="EMBL/GenBank/DDBJ databases">
        <authorList>
            <person name="Varghese N."/>
            <person name="Submissions S."/>
        </authorList>
    </citation>
    <scope>NUCLEOTIDE SEQUENCE [LARGE SCALE GENOMIC DNA]</scope>
    <source>
        <strain evidence="5">JAD2</strain>
    </source>
</reference>
<dbReference type="EMBL" id="FYEK01000041">
    <property type="protein sequence ID" value="SNB69342.1"/>
    <property type="molecule type" value="Genomic_DNA"/>
</dbReference>
<comment type="similarity">
    <text evidence="1">Belongs to the pseudouridine synthase TruD family.</text>
</comment>
<evidence type="ECO:0000313" key="5">
    <source>
        <dbReference type="Proteomes" id="UP000197025"/>
    </source>
</evidence>
<dbReference type="InterPro" id="IPR042214">
    <property type="entry name" value="TruD_catalytic"/>
</dbReference>
<keyword evidence="5" id="KW-1185">Reference proteome</keyword>
<dbReference type="InterPro" id="IPR020103">
    <property type="entry name" value="PsdUridine_synth_cat_dom_sf"/>
</dbReference>
<evidence type="ECO:0000259" key="3">
    <source>
        <dbReference type="PROSITE" id="PS50984"/>
    </source>
</evidence>
<dbReference type="InterPro" id="IPR001656">
    <property type="entry name" value="PsdUridine_synth_TruD"/>
</dbReference>